<organism evidence="7 8">
    <name type="scientific">Mesorhizobium zhangyense</name>
    <dbReference type="NCBI Taxonomy" id="1776730"/>
    <lineage>
        <taxon>Bacteria</taxon>
        <taxon>Pseudomonadati</taxon>
        <taxon>Pseudomonadota</taxon>
        <taxon>Alphaproteobacteria</taxon>
        <taxon>Hyphomicrobiales</taxon>
        <taxon>Phyllobacteriaceae</taxon>
        <taxon>Mesorhizobium</taxon>
    </lineage>
</organism>
<gene>
    <name evidence="7" type="ORF">G6N74_17990</name>
</gene>
<dbReference type="GO" id="GO:0015658">
    <property type="term" value="F:branched-chain amino acid transmembrane transporter activity"/>
    <property type="evidence" value="ECO:0007669"/>
    <property type="project" value="InterPro"/>
</dbReference>
<feature type="transmembrane region" description="Helical" evidence="6">
    <location>
        <begin position="123"/>
        <end position="141"/>
    </location>
</feature>
<feature type="transmembrane region" description="Helical" evidence="6">
    <location>
        <begin position="94"/>
        <end position="117"/>
    </location>
</feature>
<evidence type="ECO:0000313" key="7">
    <source>
        <dbReference type="EMBL" id="NGN42965.1"/>
    </source>
</evidence>
<protein>
    <submittedName>
        <fullName evidence="7">Branched-chain amino acid ABC transporter permease</fullName>
    </submittedName>
</protein>
<dbReference type="Proteomes" id="UP000481252">
    <property type="component" value="Unassembled WGS sequence"/>
</dbReference>
<dbReference type="PANTHER" id="PTHR30482:SF20">
    <property type="entry name" value="HIGH-AFFINITY BRANCHED-CHAIN AMINO ACID TRANSPORT SYSTEM PERMEASE PROTEIN LIVM"/>
    <property type="match status" value="1"/>
</dbReference>
<feature type="transmembrane region" description="Helical" evidence="6">
    <location>
        <begin position="6"/>
        <end position="23"/>
    </location>
</feature>
<dbReference type="GO" id="GO:0005886">
    <property type="term" value="C:plasma membrane"/>
    <property type="evidence" value="ECO:0007669"/>
    <property type="project" value="UniProtKB-SubCell"/>
</dbReference>
<keyword evidence="4 6" id="KW-1133">Transmembrane helix</keyword>
<name>A0A7C9V7S3_9HYPH</name>
<dbReference type="Pfam" id="PF02653">
    <property type="entry name" value="BPD_transp_2"/>
    <property type="match status" value="1"/>
</dbReference>
<dbReference type="InterPro" id="IPR043428">
    <property type="entry name" value="LivM-like"/>
</dbReference>
<dbReference type="RefSeq" id="WP_165119328.1">
    <property type="nucleotide sequence ID" value="NZ_JAAKZG010000007.1"/>
</dbReference>
<reference evidence="7 8" key="1">
    <citation type="submission" date="2020-02" db="EMBL/GenBank/DDBJ databases">
        <title>Genome sequence of the type strain CGMCC 1.15528 of Mesorhizobium zhangyense.</title>
        <authorList>
            <person name="Gao J."/>
            <person name="Sun J."/>
        </authorList>
    </citation>
    <scope>NUCLEOTIDE SEQUENCE [LARGE SCALE GENOMIC DNA]</scope>
    <source>
        <strain evidence="7 8">CGMCC 1.15528</strain>
    </source>
</reference>
<evidence type="ECO:0000256" key="6">
    <source>
        <dbReference type="SAM" id="Phobius"/>
    </source>
</evidence>
<comment type="caution">
    <text evidence="7">The sequence shown here is derived from an EMBL/GenBank/DDBJ whole genome shotgun (WGS) entry which is preliminary data.</text>
</comment>
<dbReference type="PANTHER" id="PTHR30482">
    <property type="entry name" value="HIGH-AFFINITY BRANCHED-CHAIN AMINO ACID TRANSPORT SYSTEM PERMEASE"/>
    <property type="match status" value="1"/>
</dbReference>
<feature type="transmembrane region" description="Helical" evidence="6">
    <location>
        <begin position="196"/>
        <end position="217"/>
    </location>
</feature>
<sequence>MNYFSQYLPLADIFLLALGFAFSQQVVLRAGVFSVATAGFASLGAYCSAILVTTYGWPAPAAIAASLLFGTAAGWCLSLPLARLRGIYQAIATLAFVQVVIAVMLFATSITGGGLGINSIPKSVGTGTLLAAAIITGYVMFAMQRSGIGRAFDAIQQEETVAAVLGVSIRRYHALAFTISGAIAGLFGGLQSLNTYTLTPSSFSFTFVIMVLGYIVVGGRRSAWGPVVGVAFLTLLPELSRGLAEYRPIVTGIVMIAVMIFLPLGLADTFILSLKRRKRQGNLVEGGTHVRSAS</sequence>
<keyword evidence="8" id="KW-1185">Reference proteome</keyword>
<evidence type="ECO:0000256" key="2">
    <source>
        <dbReference type="ARBA" id="ARBA00022475"/>
    </source>
</evidence>
<feature type="transmembrane region" description="Helical" evidence="6">
    <location>
        <begin position="224"/>
        <end position="243"/>
    </location>
</feature>
<keyword evidence="2" id="KW-1003">Cell membrane</keyword>
<feature type="transmembrane region" description="Helical" evidence="6">
    <location>
        <begin position="61"/>
        <end position="82"/>
    </location>
</feature>
<dbReference type="EMBL" id="JAAKZG010000007">
    <property type="protein sequence ID" value="NGN42965.1"/>
    <property type="molecule type" value="Genomic_DNA"/>
</dbReference>
<dbReference type="AlphaFoldDB" id="A0A7C9V7S3"/>
<accession>A0A7C9V7S3</accession>
<evidence type="ECO:0000256" key="5">
    <source>
        <dbReference type="ARBA" id="ARBA00023136"/>
    </source>
</evidence>
<evidence type="ECO:0000313" key="8">
    <source>
        <dbReference type="Proteomes" id="UP000481252"/>
    </source>
</evidence>
<evidence type="ECO:0000256" key="1">
    <source>
        <dbReference type="ARBA" id="ARBA00004651"/>
    </source>
</evidence>
<feature type="transmembrane region" description="Helical" evidence="6">
    <location>
        <begin position="249"/>
        <end position="272"/>
    </location>
</feature>
<proteinExistence type="predicted"/>
<comment type="subcellular location">
    <subcellularLocation>
        <location evidence="1">Cell membrane</location>
        <topology evidence="1">Multi-pass membrane protein</topology>
    </subcellularLocation>
</comment>
<feature type="transmembrane region" description="Helical" evidence="6">
    <location>
        <begin position="30"/>
        <end position="55"/>
    </location>
</feature>
<dbReference type="InterPro" id="IPR001851">
    <property type="entry name" value="ABC_transp_permease"/>
</dbReference>
<keyword evidence="3 6" id="KW-0812">Transmembrane</keyword>
<evidence type="ECO:0000256" key="4">
    <source>
        <dbReference type="ARBA" id="ARBA00022989"/>
    </source>
</evidence>
<keyword evidence="5 6" id="KW-0472">Membrane</keyword>
<dbReference type="CDD" id="cd06581">
    <property type="entry name" value="TM_PBP1_LivM_like"/>
    <property type="match status" value="1"/>
</dbReference>
<feature type="transmembrane region" description="Helical" evidence="6">
    <location>
        <begin position="172"/>
        <end position="190"/>
    </location>
</feature>
<evidence type="ECO:0000256" key="3">
    <source>
        <dbReference type="ARBA" id="ARBA00022692"/>
    </source>
</evidence>